<feature type="region of interest" description="Disordered" evidence="1">
    <location>
        <begin position="25"/>
        <end position="84"/>
    </location>
</feature>
<dbReference type="Proteomes" id="UP000298652">
    <property type="component" value="Chromosome 2"/>
</dbReference>
<keyword evidence="3" id="KW-1185">Reference proteome</keyword>
<name>A0A4U6W2N7_SETVI</name>
<sequence length="176" mass="19104">MPLRAPGPCSHHFLSLGAFLPLHHHHHQTTSSQAPSRSFPSGSAPSPRSTPRRPNRHGSSPPPRPEPTRGAASFAPEPSDARCPPCPRYHRRFFFVSPSLGRFSAGTTQGSPPPPPPPLSLHGRGPPAACQDSPPSITHGMLPFSFFERFDELNFPSLSRSGVRVFLLLLILWCSG</sequence>
<reference evidence="2" key="1">
    <citation type="submission" date="2019-03" db="EMBL/GenBank/DDBJ databases">
        <title>WGS assembly of Setaria viridis.</title>
        <authorList>
            <person name="Huang P."/>
            <person name="Jenkins J."/>
            <person name="Grimwood J."/>
            <person name="Barry K."/>
            <person name="Healey A."/>
            <person name="Mamidi S."/>
            <person name="Sreedasyam A."/>
            <person name="Shu S."/>
            <person name="Feldman M."/>
            <person name="Wu J."/>
            <person name="Yu Y."/>
            <person name="Chen C."/>
            <person name="Johnson J."/>
            <person name="Rokhsar D."/>
            <person name="Baxter I."/>
            <person name="Schmutz J."/>
            <person name="Brutnell T."/>
            <person name="Kellogg E."/>
        </authorList>
    </citation>
    <scope>NUCLEOTIDE SEQUENCE [LARGE SCALE GENOMIC DNA]</scope>
</reference>
<accession>A0A4U6W2N7</accession>
<organism evidence="2 3">
    <name type="scientific">Setaria viridis</name>
    <name type="common">Green bristlegrass</name>
    <name type="synonym">Setaria italica subsp. viridis</name>
    <dbReference type="NCBI Taxonomy" id="4556"/>
    <lineage>
        <taxon>Eukaryota</taxon>
        <taxon>Viridiplantae</taxon>
        <taxon>Streptophyta</taxon>
        <taxon>Embryophyta</taxon>
        <taxon>Tracheophyta</taxon>
        <taxon>Spermatophyta</taxon>
        <taxon>Magnoliopsida</taxon>
        <taxon>Liliopsida</taxon>
        <taxon>Poales</taxon>
        <taxon>Poaceae</taxon>
        <taxon>PACMAD clade</taxon>
        <taxon>Panicoideae</taxon>
        <taxon>Panicodae</taxon>
        <taxon>Paniceae</taxon>
        <taxon>Cenchrinae</taxon>
        <taxon>Setaria</taxon>
    </lineage>
</organism>
<evidence type="ECO:0000256" key="1">
    <source>
        <dbReference type="SAM" id="MobiDB-lite"/>
    </source>
</evidence>
<dbReference type="AlphaFoldDB" id="A0A4U6W2N7"/>
<evidence type="ECO:0000313" key="2">
    <source>
        <dbReference type="EMBL" id="TKW36601.1"/>
    </source>
</evidence>
<evidence type="ECO:0000313" key="3">
    <source>
        <dbReference type="Proteomes" id="UP000298652"/>
    </source>
</evidence>
<protein>
    <submittedName>
        <fullName evidence="2">Uncharacterized protein</fullName>
    </submittedName>
</protein>
<dbReference type="Gramene" id="TKW36601">
    <property type="protein sequence ID" value="TKW36601"/>
    <property type="gene ID" value="SEVIR_2G451150v2"/>
</dbReference>
<feature type="compositionally biased region" description="Low complexity" evidence="1">
    <location>
        <begin position="40"/>
        <end position="49"/>
    </location>
</feature>
<feature type="region of interest" description="Disordered" evidence="1">
    <location>
        <begin position="104"/>
        <end position="133"/>
    </location>
</feature>
<dbReference type="EMBL" id="CM016553">
    <property type="protein sequence ID" value="TKW36601.1"/>
    <property type="molecule type" value="Genomic_DNA"/>
</dbReference>
<gene>
    <name evidence="2" type="ORF">SEVIR_2G451150v2</name>
</gene>
<proteinExistence type="predicted"/>